<reference evidence="3" key="3">
    <citation type="submission" date="2025-08" db="UniProtKB">
        <authorList>
            <consortium name="RefSeq"/>
        </authorList>
    </citation>
    <scope>IDENTIFICATION</scope>
    <source>
        <strain evidence="3">CBS 342.82</strain>
    </source>
</reference>
<keyword evidence="1" id="KW-0732">Signal</keyword>
<keyword evidence="2" id="KW-1185">Reference proteome</keyword>
<reference evidence="3" key="2">
    <citation type="submission" date="2020-04" db="EMBL/GenBank/DDBJ databases">
        <authorList>
            <consortium name="NCBI Genome Project"/>
        </authorList>
    </citation>
    <scope>NUCLEOTIDE SEQUENCE</scope>
    <source>
        <strain evidence="3">CBS 342.82</strain>
    </source>
</reference>
<protein>
    <submittedName>
        <fullName evidence="3">Uncharacterized protein</fullName>
    </submittedName>
</protein>
<dbReference type="AlphaFoldDB" id="A0A6J3MJE9"/>
<name>A0A6J3MJE9_9PEZI</name>
<dbReference type="RefSeq" id="XP_033464905.1">
    <property type="nucleotide sequence ID" value="XM_033602405.1"/>
</dbReference>
<evidence type="ECO:0000313" key="2">
    <source>
        <dbReference type="Proteomes" id="UP000504637"/>
    </source>
</evidence>
<sequence>MLSVLCTAGVMLSVWIYSISQHHPSIMNDLSTVCRVLCRLANSIWRRHSPLMRPRMSICHHRCCDYCQSLQSQTNNGELFSNVLLCERFLASALQNAFKVYTKSDQQGGILRAIRLFEGCTQTSLSQYR</sequence>
<gene>
    <name evidence="3" type="ORF">K489DRAFT_349610</name>
</gene>
<feature type="chain" id="PRO_5026863571" evidence="1">
    <location>
        <begin position="21"/>
        <end position="129"/>
    </location>
</feature>
<feature type="signal peptide" evidence="1">
    <location>
        <begin position="1"/>
        <end position="20"/>
    </location>
</feature>
<dbReference type="GeneID" id="54360205"/>
<evidence type="ECO:0000313" key="3">
    <source>
        <dbReference type="RefSeq" id="XP_033464905.1"/>
    </source>
</evidence>
<proteinExistence type="predicted"/>
<reference evidence="3" key="1">
    <citation type="submission" date="2020-01" db="EMBL/GenBank/DDBJ databases">
        <authorList>
            <consortium name="DOE Joint Genome Institute"/>
            <person name="Haridas S."/>
            <person name="Albert R."/>
            <person name="Binder M."/>
            <person name="Bloem J."/>
            <person name="Labutti K."/>
            <person name="Salamov A."/>
            <person name="Andreopoulos B."/>
            <person name="Baker S.E."/>
            <person name="Barry K."/>
            <person name="Bills G."/>
            <person name="Bluhm B.H."/>
            <person name="Cannon C."/>
            <person name="Castanera R."/>
            <person name="Culley D.E."/>
            <person name="Daum C."/>
            <person name="Ezra D."/>
            <person name="Gonzalez J.B."/>
            <person name="Henrissat B."/>
            <person name="Kuo A."/>
            <person name="Liang C."/>
            <person name="Lipzen A."/>
            <person name="Lutzoni F."/>
            <person name="Magnuson J."/>
            <person name="Mondo S."/>
            <person name="Nolan M."/>
            <person name="Ohm R."/>
            <person name="Pangilinan J."/>
            <person name="Park H.-J."/>
            <person name="Ramirez L."/>
            <person name="Alfaro M."/>
            <person name="Sun H."/>
            <person name="Tritt A."/>
            <person name="Yoshinaga Y."/>
            <person name="Zwiers L.-H."/>
            <person name="Turgeon B.G."/>
            <person name="Goodwin S.B."/>
            <person name="Spatafora J.W."/>
            <person name="Crous P.W."/>
            <person name="Grigoriev I.V."/>
        </authorList>
    </citation>
    <scope>NUCLEOTIDE SEQUENCE</scope>
    <source>
        <strain evidence="3">CBS 342.82</strain>
    </source>
</reference>
<evidence type="ECO:0000256" key="1">
    <source>
        <dbReference type="SAM" id="SignalP"/>
    </source>
</evidence>
<dbReference type="Proteomes" id="UP000504637">
    <property type="component" value="Unplaced"/>
</dbReference>
<accession>A0A6J3MJE9</accession>
<organism evidence="3">
    <name type="scientific">Dissoconium aciculare CBS 342.82</name>
    <dbReference type="NCBI Taxonomy" id="1314786"/>
    <lineage>
        <taxon>Eukaryota</taxon>
        <taxon>Fungi</taxon>
        <taxon>Dikarya</taxon>
        <taxon>Ascomycota</taxon>
        <taxon>Pezizomycotina</taxon>
        <taxon>Dothideomycetes</taxon>
        <taxon>Dothideomycetidae</taxon>
        <taxon>Mycosphaerellales</taxon>
        <taxon>Dissoconiaceae</taxon>
        <taxon>Dissoconium</taxon>
    </lineage>
</organism>